<name>A0A183LNN2_9TREM</name>
<dbReference type="Proteomes" id="UP000277204">
    <property type="component" value="Unassembled WGS sequence"/>
</dbReference>
<keyword evidence="3" id="KW-1185">Reference proteome</keyword>
<feature type="region of interest" description="Disordered" evidence="1">
    <location>
        <begin position="179"/>
        <end position="209"/>
    </location>
</feature>
<reference evidence="2 3" key="1">
    <citation type="submission" date="2018-11" db="EMBL/GenBank/DDBJ databases">
        <authorList>
            <consortium name="Pathogen Informatics"/>
        </authorList>
    </citation>
    <scope>NUCLEOTIDE SEQUENCE [LARGE SCALE GENOMIC DNA]</scope>
    <source>
        <strain evidence="2 3">Zambia</strain>
    </source>
</reference>
<dbReference type="AlphaFoldDB" id="A0A183LNN2"/>
<protein>
    <submittedName>
        <fullName evidence="2">Uncharacterized protein</fullName>
    </submittedName>
</protein>
<evidence type="ECO:0000313" key="2">
    <source>
        <dbReference type="EMBL" id="VDO65962.1"/>
    </source>
</evidence>
<dbReference type="EMBL" id="UZAI01001862">
    <property type="protein sequence ID" value="VDO65962.1"/>
    <property type="molecule type" value="Genomic_DNA"/>
</dbReference>
<evidence type="ECO:0000256" key="1">
    <source>
        <dbReference type="SAM" id="MobiDB-lite"/>
    </source>
</evidence>
<evidence type="ECO:0000313" key="3">
    <source>
        <dbReference type="Proteomes" id="UP000277204"/>
    </source>
</evidence>
<feature type="compositionally biased region" description="Basic and acidic residues" evidence="1">
    <location>
        <begin position="186"/>
        <end position="209"/>
    </location>
</feature>
<proteinExistence type="predicted"/>
<gene>
    <name evidence="2" type="ORF">SMRZ_LOCUS5407</name>
</gene>
<organism evidence="2 3">
    <name type="scientific">Schistosoma margrebowiei</name>
    <dbReference type="NCBI Taxonomy" id="48269"/>
    <lineage>
        <taxon>Eukaryota</taxon>
        <taxon>Metazoa</taxon>
        <taxon>Spiralia</taxon>
        <taxon>Lophotrochozoa</taxon>
        <taxon>Platyhelminthes</taxon>
        <taxon>Trematoda</taxon>
        <taxon>Digenea</taxon>
        <taxon>Strigeidida</taxon>
        <taxon>Schistosomatoidea</taxon>
        <taxon>Schistosomatidae</taxon>
        <taxon>Schistosoma</taxon>
    </lineage>
</organism>
<accession>A0A183LNN2</accession>
<sequence length="209" mass="24327">MSSALVGTRPNKASYRYIGQLSSLNLIIIYTIRPFQGIYITTEPDLNPAAARRAVNNKSQTLQDLLKEHETTIEDNWKGIKIILSSTCLEVLSSRKHYHKKYISIETIGKIQEWENKTEINNSRTREEKVMAQADYAEANKQMKRIIRADKLKNVEDLPVTVEKHARKRNMKRLYDTTKKLAGKYNKPDRPVKDKESRPITEIQEQKKR</sequence>